<comment type="caution">
    <text evidence="1">The sequence shown here is derived from an EMBL/GenBank/DDBJ whole genome shotgun (WGS) entry which is preliminary data.</text>
</comment>
<evidence type="ECO:0000313" key="1">
    <source>
        <dbReference type="EMBL" id="CAF1023780.1"/>
    </source>
</evidence>
<dbReference type="Proteomes" id="UP000663829">
    <property type="component" value="Unassembled WGS sequence"/>
</dbReference>
<organism evidence="1 3">
    <name type="scientific">Didymodactylos carnosus</name>
    <dbReference type="NCBI Taxonomy" id="1234261"/>
    <lineage>
        <taxon>Eukaryota</taxon>
        <taxon>Metazoa</taxon>
        <taxon>Spiralia</taxon>
        <taxon>Gnathifera</taxon>
        <taxon>Rotifera</taxon>
        <taxon>Eurotatoria</taxon>
        <taxon>Bdelloidea</taxon>
        <taxon>Philodinida</taxon>
        <taxon>Philodinidae</taxon>
        <taxon>Didymodactylos</taxon>
    </lineage>
</organism>
<reference evidence="1" key="1">
    <citation type="submission" date="2021-02" db="EMBL/GenBank/DDBJ databases">
        <authorList>
            <person name="Nowell W R."/>
        </authorList>
    </citation>
    <scope>NUCLEOTIDE SEQUENCE</scope>
</reference>
<dbReference type="EMBL" id="CAJOBC010003666">
    <property type="protein sequence ID" value="CAF3795052.1"/>
    <property type="molecule type" value="Genomic_DNA"/>
</dbReference>
<gene>
    <name evidence="1" type="ORF">GPM918_LOCUS14920</name>
    <name evidence="2" type="ORF">SRO942_LOCUS14920</name>
</gene>
<dbReference type="EMBL" id="CAJNOQ010003666">
    <property type="protein sequence ID" value="CAF1023780.1"/>
    <property type="molecule type" value="Genomic_DNA"/>
</dbReference>
<dbReference type="OrthoDB" id="10064970at2759"/>
<proteinExistence type="predicted"/>
<dbReference type="Proteomes" id="UP000681722">
    <property type="component" value="Unassembled WGS sequence"/>
</dbReference>
<feature type="non-terminal residue" evidence="1">
    <location>
        <position position="483"/>
    </location>
</feature>
<evidence type="ECO:0000313" key="3">
    <source>
        <dbReference type="Proteomes" id="UP000663829"/>
    </source>
</evidence>
<evidence type="ECO:0000313" key="2">
    <source>
        <dbReference type="EMBL" id="CAF3795052.1"/>
    </source>
</evidence>
<sequence>MDVDLFDDIPCDLLSITNETFFQLTQQLAGDIEADILKVQGINNIHSLLRAKDLFLIFQLDCDELNNLKTRACLKLKTGEYIIRPGIKQNLDYCISLFKNKIQEQHQQQLTGELLISTVTSIPRNDAAHSFLSTFIDNINKNTRRSKNNYQYDLHVRRFASCVFTLGGRNAYEFLRINLPGAFPSISALESYDNEFYSKIEECDFRFDALNRYLQSINCKFAYSSEDCTGVVSKINYDVNTNSFTGFCPILHNGIPAPRQYQTDNFFQLKEWFSTIAKSTLVNVHMIEPLATLGTKSSSFLLSAFGTNNKITSISIIRRWIYIYDQCCNSNIRIIGYSTDCDPKYLRAVRLASGYFAQLPNINLVNKAGVFKLNVPSSWSWFYLRPIQLFLFFQDPIHLATKLRNRLLSKKAQLMMGTQHITLQHLQDLVENRSKLDHNSVSSDLFPKDRQNFASCLKIASKDVLNLLRASEDETFATYCYLS</sequence>
<keyword evidence="3" id="KW-1185">Reference proteome</keyword>
<protein>
    <submittedName>
        <fullName evidence="1">Uncharacterized protein</fullName>
    </submittedName>
</protein>
<accession>A0A814II37</accession>
<name>A0A814II37_9BILA</name>
<dbReference type="AlphaFoldDB" id="A0A814II37"/>